<gene>
    <name evidence="8" type="ORF">Mag101_11490</name>
</gene>
<dbReference type="SUPFAM" id="SSF88659">
    <property type="entry name" value="Sigma3 and sigma4 domains of RNA polymerase sigma factors"/>
    <property type="match status" value="1"/>
</dbReference>
<dbReference type="AlphaFoldDB" id="A0A1Q2M6D8"/>
<feature type="domain" description="RNA polymerase sigma factor 70 region 4 type 2" evidence="7">
    <location>
        <begin position="116"/>
        <end position="168"/>
    </location>
</feature>
<dbReference type="Gene3D" id="1.10.1740.10">
    <property type="match status" value="1"/>
</dbReference>
<dbReference type="InterPro" id="IPR013325">
    <property type="entry name" value="RNA_pol_sigma_r2"/>
</dbReference>
<dbReference type="NCBIfam" id="TIGR02937">
    <property type="entry name" value="sigma70-ECF"/>
    <property type="match status" value="1"/>
</dbReference>
<dbReference type="InterPro" id="IPR036388">
    <property type="entry name" value="WH-like_DNA-bd_sf"/>
</dbReference>
<dbReference type="PANTHER" id="PTHR43133">
    <property type="entry name" value="RNA POLYMERASE ECF-TYPE SIGMA FACTO"/>
    <property type="match status" value="1"/>
</dbReference>
<dbReference type="InterPro" id="IPR007627">
    <property type="entry name" value="RNA_pol_sigma70_r2"/>
</dbReference>
<evidence type="ECO:0000313" key="9">
    <source>
        <dbReference type="Proteomes" id="UP000188219"/>
    </source>
</evidence>
<evidence type="ECO:0000256" key="3">
    <source>
        <dbReference type="ARBA" id="ARBA00023082"/>
    </source>
</evidence>
<evidence type="ECO:0000313" key="8">
    <source>
        <dbReference type="EMBL" id="AQQ68190.1"/>
    </source>
</evidence>
<evidence type="ECO:0000256" key="1">
    <source>
        <dbReference type="ARBA" id="ARBA00010641"/>
    </source>
</evidence>
<dbReference type="PANTHER" id="PTHR43133:SF64">
    <property type="entry name" value="ECF SIGMA FACTOR"/>
    <property type="match status" value="1"/>
</dbReference>
<dbReference type="Pfam" id="PF04542">
    <property type="entry name" value="Sigma70_r2"/>
    <property type="match status" value="1"/>
</dbReference>
<evidence type="ECO:0000256" key="5">
    <source>
        <dbReference type="SAM" id="MobiDB-lite"/>
    </source>
</evidence>
<dbReference type="GO" id="GO:0006352">
    <property type="term" value="P:DNA-templated transcription initiation"/>
    <property type="evidence" value="ECO:0007669"/>
    <property type="project" value="InterPro"/>
</dbReference>
<feature type="region of interest" description="Disordered" evidence="5">
    <location>
        <begin position="86"/>
        <end position="108"/>
    </location>
</feature>
<dbReference type="OrthoDB" id="9783733at2"/>
<dbReference type="KEGG" id="maga:Mag101_11490"/>
<dbReference type="Pfam" id="PF08281">
    <property type="entry name" value="Sigma70_r4_2"/>
    <property type="match status" value="1"/>
</dbReference>
<keyword evidence="2" id="KW-0805">Transcription regulation</keyword>
<organism evidence="8 9">
    <name type="scientific">Microbulbifer agarilyticus</name>
    <dbReference type="NCBI Taxonomy" id="260552"/>
    <lineage>
        <taxon>Bacteria</taxon>
        <taxon>Pseudomonadati</taxon>
        <taxon>Pseudomonadota</taxon>
        <taxon>Gammaproteobacteria</taxon>
        <taxon>Cellvibrionales</taxon>
        <taxon>Microbulbiferaceae</taxon>
        <taxon>Microbulbifer</taxon>
    </lineage>
</organism>
<dbReference type="InterPro" id="IPR013324">
    <property type="entry name" value="RNA_pol_sigma_r3/r4-like"/>
</dbReference>
<dbReference type="CDD" id="cd06171">
    <property type="entry name" value="Sigma70_r4"/>
    <property type="match status" value="1"/>
</dbReference>
<keyword evidence="9" id="KW-1185">Reference proteome</keyword>
<sequence length="176" mass="20043">MEQFLASVEKRAFSMAAMAVGNRDDALDIVQDAMFALVRNYSHKQREQWRPLFFTILNNRITDWHRRHKTVSRWQLLREKFTRGDEESDDVFDPGALEDQSGPRPEQGVFSERALDAIESAVGRLPPRQQQAFMLRCVEGFDISETAAAMSCSSGSVKTHLSRALAALRGQLEEVR</sequence>
<dbReference type="GO" id="GO:0016987">
    <property type="term" value="F:sigma factor activity"/>
    <property type="evidence" value="ECO:0007669"/>
    <property type="project" value="UniProtKB-KW"/>
</dbReference>
<comment type="similarity">
    <text evidence="1">Belongs to the sigma-70 factor family. ECF subfamily.</text>
</comment>
<name>A0A1Q2M6D8_9GAMM</name>
<dbReference type="RefSeq" id="WP_077404977.1">
    <property type="nucleotide sequence ID" value="NZ_CP019650.1"/>
</dbReference>
<accession>A0A1Q2M6D8</accession>
<reference evidence="8" key="1">
    <citation type="submission" date="2017-02" db="EMBL/GenBank/DDBJ databases">
        <title>Genome of Microbulbifer agarilyticus GP101.</title>
        <authorList>
            <person name="Jung J."/>
            <person name="Bae S.S."/>
            <person name="Baek K."/>
        </authorList>
    </citation>
    <scope>NUCLEOTIDE SEQUENCE [LARGE SCALE GENOMIC DNA]</scope>
    <source>
        <strain evidence="8">GP101</strain>
    </source>
</reference>
<dbReference type="Gene3D" id="1.10.10.10">
    <property type="entry name" value="Winged helix-like DNA-binding domain superfamily/Winged helix DNA-binding domain"/>
    <property type="match status" value="1"/>
</dbReference>
<dbReference type="eggNOG" id="COG1595">
    <property type="taxonomic scope" value="Bacteria"/>
</dbReference>
<dbReference type="Proteomes" id="UP000188219">
    <property type="component" value="Chromosome"/>
</dbReference>
<keyword evidence="3" id="KW-0731">Sigma factor</keyword>
<dbReference type="SUPFAM" id="SSF88946">
    <property type="entry name" value="Sigma2 domain of RNA polymerase sigma factors"/>
    <property type="match status" value="1"/>
</dbReference>
<evidence type="ECO:0000256" key="2">
    <source>
        <dbReference type="ARBA" id="ARBA00023015"/>
    </source>
</evidence>
<dbReference type="NCBIfam" id="NF006550">
    <property type="entry name" value="PRK09047.1"/>
    <property type="match status" value="1"/>
</dbReference>
<protein>
    <submittedName>
        <fullName evidence="8">RNA polymerase sigma factor</fullName>
    </submittedName>
</protein>
<feature type="domain" description="RNA polymerase sigma-70 region 2" evidence="6">
    <location>
        <begin position="8"/>
        <end position="69"/>
    </location>
</feature>
<dbReference type="InterPro" id="IPR014284">
    <property type="entry name" value="RNA_pol_sigma-70_dom"/>
</dbReference>
<dbReference type="InterPro" id="IPR039425">
    <property type="entry name" value="RNA_pol_sigma-70-like"/>
</dbReference>
<evidence type="ECO:0000259" key="6">
    <source>
        <dbReference type="Pfam" id="PF04542"/>
    </source>
</evidence>
<proteinExistence type="inferred from homology"/>
<dbReference type="InterPro" id="IPR013249">
    <property type="entry name" value="RNA_pol_sigma70_r4_t2"/>
</dbReference>
<keyword evidence="4" id="KW-0804">Transcription</keyword>
<evidence type="ECO:0000256" key="4">
    <source>
        <dbReference type="ARBA" id="ARBA00023163"/>
    </source>
</evidence>
<dbReference type="STRING" id="260552.Mag101_11490"/>
<dbReference type="GO" id="GO:0003677">
    <property type="term" value="F:DNA binding"/>
    <property type="evidence" value="ECO:0007669"/>
    <property type="project" value="InterPro"/>
</dbReference>
<evidence type="ECO:0000259" key="7">
    <source>
        <dbReference type="Pfam" id="PF08281"/>
    </source>
</evidence>
<dbReference type="EMBL" id="CP019650">
    <property type="protein sequence ID" value="AQQ68190.1"/>
    <property type="molecule type" value="Genomic_DNA"/>
</dbReference>